<protein>
    <submittedName>
        <fullName evidence="3">NADP-dependent oxidoreductase</fullName>
    </submittedName>
</protein>
<dbReference type="Pfam" id="PF08240">
    <property type="entry name" value="ADH_N"/>
    <property type="match status" value="1"/>
</dbReference>
<dbReference type="InterPro" id="IPR020843">
    <property type="entry name" value="ER"/>
</dbReference>
<dbReference type="Gene3D" id="3.90.180.10">
    <property type="entry name" value="Medium-chain alcohol dehydrogenases, catalytic domain"/>
    <property type="match status" value="1"/>
</dbReference>
<dbReference type="InterPro" id="IPR011032">
    <property type="entry name" value="GroES-like_sf"/>
</dbReference>
<dbReference type="SUPFAM" id="SSF51735">
    <property type="entry name" value="NAD(P)-binding Rossmann-fold domains"/>
    <property type="match status" value="1"/>
</dbReference>
<dbReference type="Gene3D" id="3.40.50.720">
    <property type="entry name" value="NAD(P)-binding Rossmann-like Domain"/>
    <property type="match status" value="1"/>
</dbReference>
<comment type="caution">
    <text evidence="3">The sequence shown here is derived from an EMBL/GenBank/DDBJ whole genome shotgun (WGS) entry which is preliminary data.</text>
</comment>
<dbReference type="InterPro" id="IPR051603">
    <property type="entry name" value="Zinc-ADH_QOR/CCCR"/>
</dbReference>
<name>A0A931FFC6_9ACTN</name>
<dbReference type="Pfam" id="PF13602">
    <property type="entry name" value="ADH_zinc_N_2"/>
    <property type="match status" value="1"/>
</dbReference>
<accession>A0A931FFC6</accession>
<proteinExistence type="predicted"/>
<dbReference type="GO" id="GO:0016491">
    <property type="term" value="F:oxidoreductase activity"/>
    <property type="evidence" value="ECO:0007669"/>
    <property type="project" value="InterPro"/>
</dbReference>
<evidence type="ECO:0000313" key="3">
    <source>
        <dbReference type="EMBL" id="MBF9072722.1"/>
    </source>
</evidence>
<dbReference type="InterPro" id="IPR036291">
    <property type="entry name" value="NAD(P)-bd_dom_sf"/>
</dbReference>
<dbReference type="SUPFAM" id="SSF50129">
    <property type="entry name" value="GroES-like"/>
    <property type="match status" value="1"/>
</dbReference>
<reference evidence="3" key="1">
    <citation type="submission" date="2020-11" db="EMBL/GenBank/DDBJ databases">
        <title>Isolation and identification of active actinomycetes.</title>
        <authorList>
            <person name="Yu B."/>
        </authorList>
    </citation>
    <scope>NUCLEOTIDE SEQUENCE</scope>
    <source>
        <strain evidence="3">NEAU-YB345</strain>
    </source>
</reference>
<sequence length="312" mass="32781">MSTVPTHARAVRFDRYGDRDVLYVADIPMPRPEPGEVLVEVRAAGINPGEITIRSGAMHDLFPATFPSGQGSDLAGVVVGLGEGVTDFAIGDEVLGFSWERSSHATHTVVPAEQLIRKPAALDWTVAGALYVVACTAWSAVHAVDPKPGETVAVSAAAGGVGSVVVQLLAQRGVRVLGIASPANEAWLAAQGATLVPYGDRLAADLTAAAPDGIDAFIDLFGPEYVQLAVDLGIPKDRIETIISFAKAAELGTKHEGSAEASNREVLTEMADLVATGRIEIPVAATYPLDRVRDAYAELEQRHTHGKIVLIP</sequence>
<dbReference type="RefSeq" id="WP_196197888.1">
    <property type="nucleotide sequence ID" value="NZ_JADPRT010000018.1"/>
</dbReference>
<dbReference type="PANTHER" id="PTHR44154:SF1">
    <property type="entry name" value="QUINONE OXIDOREDUCTASE"/>
    <property type="match status" value="1"/>
</dbReference>
<gene>
    <name evidence="3" type="ORF">I2501_32365</name>
</gene>
<dbReference type="InterPro" id="IPR013154">
    <property type="entry name" value="ADH-like_N"/>
</dbReference>
<evidence type="ECO:0000313" key="4">
    <source>
        <dbReference type="Proteomes" id="UP000657385"/>
    </source>
</evidence>
<feature type="domain" description="Enoyl reductase (ER)" evidence="2">
    <location>
        <begin position="17"/>
        <end position="310"/>
    </location>
</feature>
<keyword evidence="4" id="KW-1185">Reference proteome</keyword>
<evidence type="ECO:0000259" key="2">
    <source>
        <dbReference type="SMART" id="SM00829"/>
    </source>
</evidence>
<dbReference type="CDD" id="cd05289">
    <property type="entry name" value="MDR_like_2"/>
    <property type="match status" value="1"/>
</dbReference>
<dbReference type="Proteomes" id="UP000657385">
    <property type="component" value="Unassembled WGS sequence"/>
</dbReference>
<organism evidence="3 4">
    <name type="scientific">Streptacidiphilus fuscans</name>
    <dbReference type="NCBI Taxonomy" id="2789292"/>
    <lineage>
        <taxon>Bacteria</taxon>
        <taxon>Bacillati</taxon>
        <taxon>Actinomycetota</taxon>
        <taxon>Actinomycetes</taxon>
        <taxon>Kitasatosporales</taxon>
        <taxon>Streptomycetaceae</taxon>
        <taxon>Streptacidiphilus</taxon>
    </lineage>
</organism>
<dbReference type="AlphaFoldDB" id="A0A931FFC6"/>
<keyword evidence="1" id="KW-0521">NADP</keyword>
<dbReference type="EMBL" id="JADPRT010000018">
    <property type="protein sequence ID" value="MBF9072722.1"/>
    <property type="molecule type" value="Genomic_DNA"/>
</dbReference>
<evidence type="ECO:0000256" key="1">
    <source>
        <dbReference type="ARBA" id="ARBA00022857"/>
    </source>
</evidence>
<dbReference type="SMART" id="SM00829">
    <property type="entry name" value="PKS_ER"/>
    <property type="match status" value="1"/>
</dbReference>
<dbReference type="PANTHER" id="PTHR44154">
    <property type="entry name" value="QUINONE OXIDOREDUCTASE"/>
    <property type="match status" value="1"/>
</dbReference>